<dbReference type="HAMAP" id="MF_00505">
    <property type="entry name" value="HSP90"/>
    <property type="match status" value="1"/>
</dbReference>
<dbReference type="GO" id="GO:0005524">
    <property type="term" value="F:ATP binding"/>
    <property type="evidence" value="ECO:0007669"/>
    <property type="project" value="UniProtKB-UniRule"/>
</dbReference>
<dbReference type="Proteomes" id="UP000294344">
    <property type="component" value="Chromosome"/>
</dbReference>
<dbReference type="FunFam" id="3.30.230.80:FF:000002">
    <property type="entry name" value="Molecular chaperone HtpG"/>
    <property type="match status" value="1"/>
</dbReference>
<dbReference type="SUPFAM" id="SSF110942">
    <property type="entry name" value="HSP90 C-terminal domain"/>
    <property type="match status" value="1"/>
</dbReference>
<comment type="subunit">
    <text evidence="10">Homodimer.</text>
</comment>
<feature type="binding site" evidence="11">
    <location>
        <position position="102"/>
    </location>
    <ligand>
        <name>ATP</name>
        <dbReference type="ChEBI" id="CHEBI:30616"/>
    </ligand>
</feature>
<dbReference type="SUPFAM" id="SSF54211">
    <property type="entry name" value="Ribosomal protein S5 domain 2-like"/>
    <property type="match status" value="1"/>
</dbReference>
<feature type="binding site" evidence="11">
    <location>
        <begin position="126"/>
        <end position="131"/>
    </location>
    <ligand>
        <name>ATP</name>
        <dbReference type="ChEBI" id="CHEBI:30616"/>
    </ligand>
</feature>
<feature type="region of interest" description="C" evidence="10">
    <location>
        <begin position="553"/>
        <end position="624"/>
    </location>
</feature>
<comment type="subcellular location">
    <subcellularLocation>
        <location evidence="1 10">Cytoplasm</location>
    </subcellularLocation>
</comment>
<protein>
    <recommendedName>
        <fullName evidence="9 10">Chaperone protein HtpG</fullName>
    </recommendedName>
    <alternativeName>
        <fullName evidence="10">Heat shock protein HtpG</fullName>
    </alternativeName>
    <alternativeName>
        <fullName evidence="10">High temperature protein G</fullName>
    </alternativeName>
</protein>
<dbReference type="EMBL" id="LR217710">
    <property type="protein sequence ID" value="VFP81592.1"/>
    <property type="molecule type" value="Genomic_DNA"/>
</dbReference>
<dbReference type="Gene3D" id="3.30.230.80">
    <property type="match status" value="1"/>
</dbReference>
<evidence type="ECO:0000256" key="2">
    <source>
        <dbReference type="ARBA" id="ARBA00008239"/>
    </source>
</evidence>
<keyword evidence="5 10" id="KW-0067">ATP-binding</keyword>
<dbReference type="Gene3D" id="1.20.120.790">
    <property type="entry name" value="Heat shock protein 90, C-terminal domain"/>
    <property type="match status" value="1"/>
</dbReference>
<dbReference type="Gene3D" id="3.40.50.11260">
    <property type="match status" value="1"/>
</dbReference>
<evidence type="ECO:0000256" key="1">
    <source>
        <dbReference type="ARBA" id="ARBA00004496"/>
    </source>
</evidence>
<dbReference type="PRINTS" id="PR00775">
    <property type="entry name" value="HEATSHOCK90"/>
</dbReference>
<evidence type="ECO:0000256" key="4">
    <source>
        <dbReference type="ARBA" id="ARBA00022741"/>
    </source>
</evidence>
<keyword evidence="3 10" id="KW-0963">Cytoplasm</keyword>
<comment type="caution">
    <text evidence="10">Lacks conserved residue(s) required for the propagation of feature annotation.</text>
</comment>
<evidence type="ECO:0000256" key="11">
    <source>
        <dbReference type="PIRSR" id="PIRSR002583-1"/>
    </source>
</evidence>
<dbReference type="CDD" id="cd16927">
    <property type="entry name" value="HATPase_Hsp90-like"/>
    <property type="match status" value="1"/>
</dbReference>
<comment type="similarity">
    <text evidence="2 10">Belongs to the heat shock protein 90 family.</text>
</comment>
<dbReference type="OrthoDB" id="9802640at2"/>
<organism evidence="12 13">
    <name type="scientific">Buchnera aphidicola</name>
    <name type="common">Cinara curvipes</name>
    <dbReference type="NCBI Taxonomy" id="2518975"/>
    <lineage>
        <taxon>Bacteria</taxon>
        <taxon>Pseudomonadati</taxon>
        <taxon>Pseudomonadota</taxon>
        <taxon>Gammaproteobacteria</taxon>
        <taxon>Enterobacterales</taxon>
        <taxon>Erwiniaceae</taxon>
        <taxon>Buchnera</taxon>
    </lineage>
</organism>
<sequence>MKDKQKKTHIFQSEVKELLHLMIHSLYSNKEIFLRELISNASDAIEKIRFEKLYNPEKYSKNNYIPKIQISIKKTEKQIIISDNGIGMTYKEVIKNLGTIAKSGTKSFLKKIDNIENKEKNEFIGQFGVGFYSSFIVSETVSVYTKHASNKEKNGTLWISNGKGEYSVETIPMEEYGTKIILLLKDSEKEFLESWKIKQIIKKYSDHISIPIEIENYDKKTKTISWEKINEAQALWTQNKNNITKESYQKFYTYITHDSEKPLIWSHNRVEGNQEYINLLYIPKKATWDMWHRENKHGLKLYVKHIFIMDEATQFLPNYLRFVKGIIDSQDLPLNISREILQDSSITHILRKSLTKRVLNMLNTLSEKKKKQYQEFWNIFGLVIKEGLAEDSENQKIISNLLRFSSIQTKTKEQILSLKEYTDNMIEGQKKIYFITADSYKSALNSPHLEIFKEKNIDVLLLSDRIDEWMMNYLIEFNKIQFQSVSKADQSLDDLVSNKKIDKNKNKFDNFIKKIKKVLNDKVKDVRITYRLKNTPSMVLTDSNDMSTQMAKIFSAAGQPVPKIKYILEINPIHPLIKKIKKIENQEIFSNWIEVLFEQSILAEKGSLDNPHLFINRINELLLS</sequence>
<evidence type="ECO:0000256" key="3">
    <source>
        <dbReference type="ARBA" id="ARBA00022490"/>
    </source>
</evidence>
<dbReference type="Pfam" id="PF00183">
    <property type="entry name" value="HSP90"/>
    <property type="match status" value="1"/>
</dbReference>
<keyword evidence="4 10" id="KW-0547">Nucleotide-binding</keyword>
<evidence type="ECO:0000256" key="8">
    <source>
        <dbReference type="ARBA" id="ARBA00058590"/>
    </source>
</evidence>
<dbReference type="PANTHER" id="PTHR11528">
    <property type="entry name" value="HEAT SHOCK PROTEIN 90 FAMILY MEMBER"/>
    <property type="match status" value="1"/>
</dbReference>
<feature type="binding site" evidence="11">
    <location>
        <position position="338"/>
    </location>
    <ligand>
        <name>ATP</name>
        <dbReference type="ChEBI" id="CHEBI:30616"/>
    </ligand>
</feature>
<evidence type="ECO:0000256" key="9">
    <source>
        <dbReference type="ARBA" id="ARBA00070675"/>
    </source>
</evidence>
<dbReference type="Pfam" id="PF13589">
    <property type="entry name" value="HATPase_c_3"/>
    <property type="match status" value="1"/>
</dbReference>
<gene>
    <name evidence="10 12" type="primary">htpG</name>
    <name evidence="12" type="ORF">BUCICURV3402_313</name>
</gene>
<dbReference type="Gene3D" id="3.30.565.10">
    <property type="entry name" value="Histidine kinase-like ATPase, C-terminal domain"/>
    <property type="match status" value="1"/>
</dbReference>
<name>A0A451D6Y8_9GAMM</name>
<feature type="binding site" evidence="11">
    <location>
        <position position="178"/>
    </location>
    <ligand>
        <name>ATP</name>
        <dbReference type="ChEBI" id="CHEBI:30616"/>
    </ligand>
</feature>
<feature type="binding site" evidence="11">
    <location>
        <position position="40"/>
    </location>
    <ligand>
        <name>ATP</name>
        <dbReference type="ChEBI" id="CHEBI:30616"/>
    </ligand>
</feature>
<evidence type="ECO:0000313" key="12">
    <source>
        <dbReference type="EMBL" id="VFP81592.1"/>
    </source>
</evidence>
<evidence type="ECO:0000256" key="10">
    <source>
        <dbReference type="HAMAP-Rule" id="MF_00505"/>
    </source>
</evidence>
<dbReference type="InterPro" id="IPR001404">
    <property type="entry name" value="Hsp90_fam"/>
</dbReference>
<dbReference type="InterPro" id="IPR020575">
    <property type="entry name" value="Hsp90_N"/>
</dbReference>
<dbReference type="NCBIfam" id="NF003555">
    <property type="entry name" value="PRK05218.1"/>
    <property type="match status" value="1"/>
</dbReference>
<evidence type="ECO:0000256" key="6">
    <source>
        <dbReference type="ARBA" id="ARBA00023016"/>
    </source>
</evidence>
<evidence type="ECO:0000256" key="5">
    <source>
        <dbReference type="ARBA" id="ARBA00022840"/>
    </source>
</evidence>
<feature type="region of interest" description="A; substrate-binding" evidence="10">
    <location>
        <begin position="1"/>
        <end position="338"/>
    </location>
</feature>
<dbReference type="InterPro" id="IPR036890">
    <property type="entry name" value="HATPase_C_sf"/>
</dbReference>
<dbReference type="InterPro" id="IPR020568">
    <property type="entry name" value="Ribosomal_Su5_D2-typ_SF"/>
</dbReference>
<proteinExistence type="inferred from homology"/>
<evidence type="ECO:0000256" key="7">
    <source>
        <dbReference type="ARBA" id="ARBA00023186"/>
    </source>
</evidence>
<dbReference type="SUPFAM" id="SSF55874">
    <property type="entry name" value="ATPase domain of HSP90 chaperone/DNA topoisomerase II/histidine kinase"/>
    <property type="match status" value="1"/>
</dbReference>
<reference evidence="12 13" key="1">
    <citation type="submission" date="2019-02" db="EMBL/GenBank/DDBJ databases">
        <authorList>
            <person name="Manzano-Marin A."/>
            <person name="Manzano-Marin A."/>
        </authorList>
    </citation>
    <scope>NUCLEOTIDE SEQUENCE [LARGE SCALE GENOMIC DNA]</scope>
    <source>
        <strain evidence="12 13">BuCicurvipes</strain>
    </source>
</reference>
<feature type="binding site" evidence="11">
    <location>
        <position position="83"/>
    </location>
    <ligand>
        <name>ATP</name>
        <dbReference type="ChEBI" id="CHEBI:30616"/>
    </ligand>
</feature>
<keyword evidence="7 10" id="KW-0143">Chaperone</keyword>
<dbReference type="AlphaFoldDB" id="A0A451D6Y8"/>
<dbReference type="GO" id="GO:0016887">
    <property type="term" value="F:ATP hydrolysis activity"/>
    <property type="evidence" value="ECO:0007669"/>
    <property type="project" value="InterPro"/>
</dbReference>
<dbReference type="GO" id="GO:0140662">
    <property type="term" value="F:ATP-dependent protein folding chaperone"/>
    <property type="evidence" value="ECO:0007669"/>
    <property type="project" value="InterPro"/>
</dbReference>
<dbReference type="InterPro" id="IPR019805">
    <property type="entry name" value="Heat_shock_protein_90_CS"/>
</dbReference>
<feature type="binding site" evidence="11">
    <location>
        <begin position="103"/>
        <end position="104"/>
    </location>
    <ligand>
        <name>ATP</name>
        <dbReference type="ChEBI" id="CHEBI:30616"/>
    </ligand>
</feature>
<feature type="binding site" evidence="11">
    <location>
        <position position="88"/>
    </location>
    <ligand>
        <name>ATP</name>
        <dbReference type="ChEBI" id="CHEBI:30616"/>
    </ligand>
</feature>
<feature type="binding site" evidence="11">
    <location>
        <position position="36"/>
    </location>
    <ligand>
        <name>ATP</name>
        <dbReference type="ChEBI" id="CHEBI:30616"/>
    </ligand>
</feature>
<feature type="binding site" evidence="11">
    <location>
        <position position="96"/>
    </location>
    <ligand>
        <name>ATP</name>
        <dbReference type="ChEBI" id="CHEBI:30616"/>
    </ligand>
</feature>
<dbReference type="GO" id="GO:0005737">
    <property type="term" value="C:cytoplasm"/>
    <property type="evidence" value="ECO:0007669"/>
    <property type="project" value="UniProtKB-SubCell"/>
</dbReference>
<keyword evidence="6 10" id="KW-0346">Stress response</keyword>
<dbReference type="FunFam" id="3.30.565.10:FF:000009">
    <property type="entry name" value="Molecular chaperone HtpG"/>
    <property type="match status" value="1"/>
</dbReference>
<accession>A0A451D6Y8</accession>
<dbReference type="PIRSF" id="PIRSF002583">
    <property type="entry name" value="Hsp90"/>
    <property type="match status" value="1"/>
</dbReference>
<dbReference type="InterPro" id="IPR037196">
    <property type="entry name" value="HSP90_C"/>
</dbReference>
<dbReference type="GO" id="GO:0051082">
    <property type="term" value="F:unfolded protein binding"/>
    <property type="evidence" value="ECO:0007669"/>
    <property type="project" value="UniProtKB-UniRule"/>
</dbReference>
<evidence type="ECO:0000313" key="13">
    <source>
        <dbReference type="Proteomes" id="UP000294344"/>
    </source>
</evidence>
<comment type="function">
    <text evidence="8 10">Molecular chaperone. Has ATPase activity.</text>
</comment>
<dbReference type="RefSeq" id="WP_154029351.1">
    <property type="nucleotide sequence ID" value="NZ_LR217710.1"/>
</dbReference>
<dbReference type="PROSITE" id="PS00298">
    <property type="entry name" value="HSP90"/>
    <property type="match status" value="1"/>
</dbReference>